<organism evidence="1 2">
    <name type="scientific">Haloarcula onubensis</name>
    <dbReference type="NCBI Taxonomy" id="2950539"/>
    <lineage>
        <taxon>Archaea</taxon>
        <taxon>Methanobacteriati</taxon>
        <taxon>Methanobacteriota</taxon>
        <taxon>Stenosarchaea group</taxon>
        <taxon>Halobacteria</taxon>
        <taxon>Halobacteriales</taxon>
        <taxon>Haloarculaceae</taxon>
        <taxon>Haloarcula</taxon>
    </lineage>
</organism>
<comment type="caution">
    <text evidence="1">The sequence shown here is derived from an EMBL/GenBank/DDBJ whole genome shotgun (WGS) entry which is preliminary data.</text>
</comment>
<dbReference type="RefSeq" id="WP_310899822.1">
    <property type="nucleotide sequence ID" value="NZ_JAMQOS010000002.1"/>
</dbReference>
<dbReference type="EMBL" id="JAMQOS010000002">
    <property type="protein sequence ID" value="MDS0281987.1"/>
    <property type="molecule type" value="Genomic_DNA"/>
</dbReference>
<name>A0ABU2FNW6_9EURY</name>
<sequence>MDRWVLFAGLFVVFALVGTGPLSGVDVTSASASTFGDGNATVSEVTVDRSGLALSPGRFGTNVTYLRVPTVTATVDSVTDRPQLLYVVSVPGLDIELVETQVVTGAGTYRFAPDDRAMPPGRVEGPYDATLSVRVQSFTTDRTLARTTVTVGDGR</sequence>
<protein>
    <submittedName>
        <fullName evidence="1">Uncharacterized protein</fullName>
    </submittedName>
</protein>
<dbReference type="Proteomes" id="UP001268864">
    <property type="component" value="Unassembled WGS sequence"/>
</dbReference>
<evidence type="ECO:0000313" key="1">
    <source>
        <dbReference type="EMBL" id="MDS0281987.1"/>
    </source>
</evidence>
<gene>
    <name evidence="1" type="ORF">NDI86_07605</name>
</gene>
<accession>A0ABU2FNW6</accession>
<proteinExistence type="predicted"/>
<reference evidence="1 2" key="1">
    <citation type="submission" date="2022-06" db="EMBL/GenBank/DDBJ databases">
        <title>Halomicroarcula sp. a new haloarchaeum isolate from saline soil.</title>
        <authorList>
            <person name="Strakova D."/>
            <person name="Galisteo C."/>
            <person name="Sanchez-Porro C."/>
            <person name="Ventosa A."/>
        </authorList>
    </citation>
    <scope>NUCLEOTIDE SEQUENCE [LARGE SCALE GENOMIC DNA]</scope>
    <source>
        <strain evidence="1 2">S3CR25-11</strain>
    </source>
</reference>
<evidence type="ECO:0000313" key="2">
    <source>
        <dbReference type="Proteomes" id="UP001268864"/>
    </source>
</evidence>
<keyword evidence="2" id="KW-1185">Reference proteome</keyword>